<protein>
    <submittedName>
        <fullName evidence="2">Uncharacterized protein</fullName>
    </submittedName>
</protein>
<dbReference type="Proteomes" id="UP001341840">
    <property type="component" value="Unassembled WGS sequence"/>
</dbReference>
<reference evidence="2 3" key="1">
    <citation type="journal article" date="2023" name="Plants (Basel)">
        <title>Bridging the Gap: Combining Genomics and Transcriptomics Approaches to Understand Stylosanthes scabra, an Orphan Legume from the Brazilian Caatinga.</title>
        <authorList>
            <person name="Ferreira-Neto J.R.C."/>
            <person name="da Silva M.D."/>
            <person name="Binneck E."/>
            <person name="de Melo N.F."/>
            <person name="da Silva R.H."/>
            <person name="de Melo A.L.T.M."/>
            <person name="Pandolfi V."/>
            <person name="Bustamante F.O."/>
            <person name="Brasileiro-Vidal A.C."/>
            <person name="Benko-Iseppon A.M."/>
        </authorList>
    </citation>
    <scope>NUCLEOTIDE SEQUENCE [LARGE SCALE GENOMIC DNA]</scope>
    <source>
        <tissue evidence="2">Leaves</tissue>
    </source>
</reference>
<organism evidence="2 3">
    <name type="scientific">Stylosanthes scabra</name>
    <dbReference type="NCBI Taxonomy" id="79078"/>
    <lineage>
        <taxon>Eukaryota</taxon>
        <taxon>Viridiplantae</taxon>
        <taxon>Streptophyta</taxon>
        <taxon>Embryophyta</taxon>
        <taxon>Tracheophyta</taxon>
        <taxon>Spermatophyta</taxon>
        <taxon>Magnoliopsida</taxon>
        <taxon>eudicotyledons</taxon>
        <taxon>Gunneridae</taxon>
        <taxon>Pentapetalae</taxon>
        <taxon>rosids</taxon>
        <taxon>fabids</taxon>
        <taxon>Fabales</taxon>
        <taxon>Fabaceae</taxon>
        <taxon>Papilionoideae</taxon>
        <taxon>50 kb inversion clade</taxon>
        <taxon>dalbergioids sensu lato</taxon>
        <taxon>Dalbergieae</taxon>
        <taxon>Pterocarpus clade</taxon>
        <taxon>Stylosanthes</taxon>
    </lineage>
</organism>
<name>A0ABU6UYH9_9FABA</name>
<dbReference type="EMBL" id="JASCZI010125789">
    <property type="protein sequence ID" value="MED6166335.1"/>
    <property type="molecule type" value="Genomic_DNA"/>
</dbReference>
<feature type="region of interest" description="Disordered" evidence="1">
    <location>
        <begin position="1"/>
        <end position="58"/>
    </location>
</feature>
<evidence type="ECO:0000256" key="1">
    <source>
        <dbReference type="SAM" id="MobiDB-lite"/>
    </source>
</evidence>
<proteinExistence type="predicted"/>
<comment type="caution">
    <text evidence="2">The sequence shown here is derived from an EMBL/GenBank/DDBJ whole genome shotgun (WGS) entry which is preliminary data.</text>
</comment>
<feature type="compositionally biased region" description="Basic and acidic residues" evidence="1">
    <location>
        <begin position="20"/>
        <end position="30"/>
    </location>
</feature>
<accession>A0ABU6UYH9</accession>
<evidence type="ECO:0000313" key="3">
    <source>
        <dbReference type="Proteomes" id="UP001341840"/>
    </source>
</evidence>
<gene>
    <name evidence="2" type="ORF">PIB30_108255</name>
</gene>
<evidence type="ECO:0000313" key="2">
    <source>
        <dbReference type="EMBL" id="MED6166335.1"/>
    </source>
</evidence>
<sequence length="81" mass="8822">MTMVVRSGDAVKQGSDDVAEEGRRKEKNNDGESDSARAGPMVAGVDRGTVDDNDDGARRERTQQLFLGRIELAEQGMRAKL</sequence>
<keyword evidence="3" id="KW-1185">Reference proteome</keyword>